<dbReference type="PANTHER" id="PTHR36511">
    <property type="entry name" value="MERR FAMILY BACTERIAL REGULATORY PROTEIN"/>
    <property type="match status" value="1"/>
</dbReference>
<dbReference type="EMBL" id="FORI01000004">
    <property type="protein sequence ID" value="SFI68428.1"/>
    <property type="molecule type" value="Genomic_DNA"/>
</dbReference>
<evidence type="ECO:0000313" key="5">
    <source>
        <dbReference type="EMBL" id="SFI68428.1"/>
    </source>
</evidence>
<dbReference type="Gene3D" id="1.10.260.40">
    <property type="entry name" value="lambda repressor-like DNA-binding domains"/>
    <property type="match status" value="1"/>
</dbReference>
<keyword evidence="2" id="KW-0238">DNA-binding</keyword>
<dbReference type="CDD" id="cd00093">
    <property type="entry name" value="HTH_XRE"/>
    <property type="match status" value="1"/>
</dbReference>
<name>A0A1I3K808_9SPIR</name>
<dbReference type="InterPro" id="IPR010982">
    <property type="entry name" value="Lambda_DNA-bd_dom_sf"/>
</dbReference>
<evidence type="ECO:0000259" key="4">
    <source>
        <dbReference type="PROSITE" id="PS50943"/>
    </source>
</evidence>
<dbReference type="RefSeq" id="WP_074931232.1">
    <property type="nucleotide sequence ID" value="NZ_FORI01000004.1"/>
</dbReference>
<dbReference type="GO" id="GO:0003677">
    <property type="term" value="F:DNA binding"/>
    <property type="evidence" value="ECO:0007669"/>
    <property type="project" value="UniProtKB-KW"/>
</dbReference>
<dbReference type="Proteomes" id="UP000182737">
    <property type="component" value="Unassembled WGS sequence"/>
</dbReference>
<keyword evidence="6" id="KW-1185">Reference proteome</keyword>
<evidence type="ECO:0000256" key="3">
    <source>
        <dbReference type="ARBA" id="ARBA00023163"/>
    </source>
</evidence>
<evidence type="ECO:0000256" key="1">
    <source>
        <dbReference type="ARBA" id="ARBA00023015"/>
    </source>
</evidence>
<dbReference type="OrthoDB" id="9813152at2"/>
<gene>
    <name evidence="5" type="ORF">SAMN04487775_104119</name>
</gene>
<evidence type="ECO:0000256" key="2">
    <source>
        <dbReference type="ARBA" id="ARBA00023125"/>
    </source>
</evidence>
<keyword evidence="1" id="KW-0805">Transcription regulation</keyword>
<organism evidence="5 6">
    <name type="scientific">Treponema bryantii</name>
    <dbReference type="NCBI Taxonomy" id="163"/>
    <lineage>
        <taxon>Bacteria</taxon>
        <taxon>Pseudomonadati</taxon>
        <taxon>Spirochaetota</taxon>
        <taxon>Spirochaetia</taxon>
        <taxon>Spirochaetales</taxon>
        <taxon>Treponemataceae</taxon>
        <taxon>Treponema</taxon>
    </lineage>
</organism>
<dbReference type="InterPro" id="IPR001387">
    <property type="entry name" value="Cro/C1-type_HTH"/>
</dbReference>
<dbReference type="InterPro" id="IPR052359">
    <property type="entry name" value="HTH-type_reg/antitoxin"/>
</dbReference>
<proteinExistence type="predicted"/>
<dbReference type="SUPFAM" id="SSF47413">
    <property type="entry name" value="lambda repressor-like DNA-binding domains"/>
    <property type="match status" value="1"/>
</dbReference>
<feature type="domain" description="HTH cro/C1-type" evidence="4">
    <location>
        <begin position="43"/>
        <end position="97"/>
    </location>
</feature>
<sequence>MSEFFDELMTGLNEAVAIERGELKGRKTVYEIQPVKTYDNNQIRAIRNSVGMTQVLFADYMGVSSKTVEAWEKGTNHPTGTACRLISMLENKTFESLPFVKKVAIR</sequence>
<dbReference type="PANTHER" id="PTHR36511:SF3">
    <property type="entry name" value="ANTITOXIN HIGA-2"/>
    <property type="match status" value="1"/>
</dbReference>
<evidence type="ECO:0000313" key="6">
    <source>
        <dbReference type="Proteomes" id="UP000182737"/>
    </source>
</evidence>
<protein>
    <submittedName>
        <fullName evidence="5">Putative transcriptional regulator</fullName>
    </submittedName>
</protein>
<keyword evidence="3" id="KW-0804">Transcription</keyword>
<reference evidence="6" key="1">
    <citation type="submission" date="2016-10" db="EMBL/GenBank/DDBJ databases">
        <authorList>
            <person name="Varghese N."/>
            <person name="Submissions S."/>
        </authorList>
    </citation>
    <scope>NUCLEOTIDE SEQUENCE [LARGE SCALE GENOMIC DNA]</scope>
    <source>
        <strain evidence="6">XBD1002</strain>
    </source>
</reference>
<dbReference type="Pfam" id="PF01381">
    <property type="entry name" value="HTH_3"/>
    <property type="match status" value="1"/>
</dbReference>
<dbReference type="AlphaFoldDB" id="A0A1I3K808"/>
<accession>A0A1I3K808</accession>
<dbReference type="PROSITE" id="PS50943">
    <property type="entry name" value="HTH_CROC1"/>
    <property type="match status" value="1"/>
</dbReference>